<evidence type="ECO:0000313" key="2">
    <source>
        <dbReference type="Proteomes" id="UP000298284"/>
    </source>
</evidence>
<comment type="caution">
    <text evidence="1">The sequence shown here is derived from an EMBL/GenBank/DDBJ whole genome shotgun (WGS) entry which is preliminary data.</text>
</comment>
<name>A0A4Z0MST4_9BACT</name>
<dbReference type="RefSeq" id="WP_135529028.1">
    <property type="nucleotide sequence ID" value="NZ_SRKZ01000001.1"/>
</dbReference>
<organism evidence="1 2">
    <name type="scientific">Hymenobacter wooponensis</name>
    <dbReference type="NCBI Taxonomy" id="1525360"/>
    <lineage>
        <taxon>Bacteria</taxon>
        <taxon>Pseudomonadati</taxon>
        <taxon>Bacteroidota</taxon>
        <taxon>Cytophagia</taxon>
        <taxon>Cytophagales</taxon>
        <taxon>Hymenobacteraceae</taxon>
        <taxon>Hymenobacter</taxon>
    </lineage>
</organism>
<gene>
    <name evidence="1" type="ORF">EU557_03575</name>
</gene>
<dbReference type="EMBL" id="SRKZ01000001">
    <property type="protein sequence ID" value="TGD82873.1"/>
    <property type="molecule type" value="Genomic_DNA"/>
</dbReference>
<sequence length="360" mass="39781">MFFENIPSYRPPVAVVTMPARKIPTLQELGIRVVENIKTSVLMQGLLAKNKVTVRDTGCGEFQGTGALATFKTNEISVDPLMAQDEDCAETFVNTILQGMLNAGHATDSDLTGTEIETLVRAYAEGGIAKVPVGNQPEFANLLDLALNDQVNPVVYGDALRIWMLGDKASASKDYNQTNGLRKKLLAAAPTAGATGATGTYRGAAIDYAALKADPKKIFEVLEDLVTNCSDELQDVDDAQKAIYLTKSLYRLLKFAYAPADGENSQKLEYEKGTRTYYYDGIEIKELKVWEQFMKLDFSTASPHLALYTAPKNLIWATDLESDMTTAEFKYEARTRINWWRVLFRLGSGFAYDILVSFAV</sequence>
<dbReference type="OrthoDB" id="976582at2"/>
<proteinExistence type="predicted"/>
<dbReference type="AlphaFoldDB" id="A0A4Z0MST4"/>
<accession>A0A4Z0MST4</accession>
<keyword evidence="2" id="KW-1185">Reference proteome</keyword>
<protein>
    <submittedName>
        <fullName evidence="1">Uncharacterized protein</fullName>
    </submittedName>
</protein>
<dbReference type="Proteomes" id="UP000298284">
    <property type="component" value="Unassembled WGS sequence"/>
</dbReference>
<evidence type="ECO:0000313" key="1">
    <source>
        <dbReference type="EMBL" id="TGD82873.1"/>
    </source>
</evidence>
<reference evidence="1 2" key="1">
    <citation type="submission" date="2019-04" db="EMBL/GenBank/DDBJ databases">
        <authorList>
            <person name="Feng G."/>
            <person name="Zhang J."/>
            <person name="Zhu H."/>
        </authorList>
    </citation>
    <scope>NUCLEOTIDE SEQUENCE [LARGE SCALE GENOMIC DNA]</scope>
    <source>
        <strain evidence="1 2">JCM 19491</strain>
    </source>
</reference>